<dbReference type="eggNOG" id="COG4886">
    <property type="taxonomic scope" value="Bacteria"/>
</dbReference>
<dbReference type="Pfam" id="PF07523">
    <property type="entry name" value="Big_3"/>
    <property type="match status" value="1"/>
</dbReference>
<gene>
    <name evidence="4" type="ORF">LOT_0916</name>
</gene>
<feature type="domain" description="Ig-like" evidence="2">
    <location>
        <begin position="149"/>
        <end position="219"/>
    </location>
</feature>
<protein>
    <submittedName>
        <fullName evidence="4">Lipoprotein</fullName>
    </submittedName>
</protein>
<organism evidence="4 5">
    <name type="scientific">Lentilactobacillus otakiensis DSM 19908 = JCM 15040</name>
    <dbReference type="NCBI Taxonomy" id="1423780"/>
    <lineage>
        <taxon>Bacteria</taxon>
        <taxon>Bacillati</taxon>
        <taxon>Bacillota</taxon>
        <taxon>Bacilli</taxon>
        <taxon>Lactobacillales</taxon>
        <taxon>Lactobacillaceae</taxon>
        <taxon>Lentilactobacillus</taxon>
    </lineage>
</organism>
<dbReference type="EMBL" id="BASH01000002">
    <property type="protein sequence ID" value="GAD16378.1"/>
    <property type="molecule type" value="Genomic_DNA"/>
</dbReference>
<dbReference type="NCBIfam" id="TIGR02167">
    <property type="entry name" value="Liste_lipo_26"/>
    <property type="match status" value="2"/>
</dbReference>
<dbReference type="Gene3D" id="2.60.40.10">
    <property type="entry name" value="Immunoglobulins"/>
    <property type="match status" value="1"/>
</dbReference>
<dbReference type="InterPro" id="IPR013783">
    <property type="entry name" value="Ig-like_fold"/>
</dbReference>
<feature type="compositionally biased region" description="Pro residues" evidence="1">
    <location>
        <begin position="231"/>
        <end position="258"/>
    </location>
</feature>
<feature type="domain" description="DUF5776" evidence="3">
    <location>
        <begin position="352"/>
        <end position="420"/>
    </location>
</feature>
<dbReference type="InterPro" id="IPR011889">
    <property type="entry name" value="Liste_lipo_26"/>
</dbReference>
<dbReference type="Proteomes" id="UP000016361">
    <property type="component" value="Unassembled WGS sequence"/>
</dbReference>
<keyword evidence="4" id="KW-0449">Lipoprotein</keyword>
<dbReference type="Pfam" id="PF03382">
    <property type="entry name" value="DUF285"/>
    <property type="match status" value="1"/>
</dbReference>
<sequence>MHDMFSLDQNLPSLNVSSFDTSNVTDVGEMFLGDVKLTSLDLSSFDLSKVNVMTGMLSFTHSLQRLTLGENTFLTTRLSGAPVTASLGVPAGGDQWQAVASGTIANPAGAKFTPDALMALYTPDQTRPAKETYVVPGQTDKSAFTLVTTTIPVGGTFDPAKVFVSATTPEGTPVTNWNDAIGAGLTVTGADFDTNNPGQYKVTFKFAGSDKIGTVIVTVGNGGGGGGSVTPPAPNPTPTPTPNPVPTPTPQPTPPINPETPTIPGNVAKKKHAVYALKAIYLYKNPTFKKGQRMTAYPKQKRINRPMFVVIGYGRSSNGTLRYKVRDVNHNRKSAGKVGFITANWKFVRGAYYQSVPKNKTITVISKKGVKAYKHQNLTGRLKFYKKGTRLTVKKIVTHNLTTRYLLSNGTYVTANKKLVIQGKY</sequence>
<evidence type="ECO:0000256" key="1">
    <source>
        <dbReference type="SAM" id="MobiDB-lite"/>
    </source>
</evidence>
<dbReference type="Pfam" id="PF19087">
    <property type="entry name" value="DUF5776"/>
    <property type="match status" value="1"/>
</dbReference>
<keyword evidence="5" id="KW-1185">Reference proteome</keyword>
<accession>S4NQS3</accession>
<evidence type="ECO:0000259" key="3">
    <source>
        <dbReference type="Pfam" id="PF19087"/>
    </source>
</evidence>
<comment type="caution">
    <text evidence="4">The sequence shown here is derived from an EMBL/GenBank/DDBJ whole genome shotgun (WGS) entry which is preliminary data.</text>
</comment>
<evidence type="ECO:0000313" key="4">
    <source>
        <dbReference type="EMBL" id="GAD16378.1"/>
    </source>
</evidence>
<name>S4NQS3_9LACO</name>
<dbReference type="AlphaFoldDB" id="S4NQS3"/>
<evidence type="ECO:0000259" key="2">
    <source>
        <dbReference type="Pfam" id="PF07523"/>
    </source>
</evidence>
<feature type="region of interest" description="Disordered" evidence="1">
    <location>
        <begin position="223"/>
        <end position="265"/>
    </location>
</feature>
<dbReference type="InterPro" id="IPR044081">
    <property type="entry name" value="DUF5776"/>
</dbReference>
<dbReference type="InterPro" id="IPR022038">
    <property type="entry name" value="Ig-like_bact"/>
</dbReference>
<dbReference type="STRING" id="1423780.FD05_GL000324"/>
<evidence type="ECO:0000313" key="5">
    <source>
        <dbReference type="Proteomes" id="UP000016361"/>
    </source>
</evidence>
<dbReference type="InterPro" id="IPR005046">
    <property type="entry name" value="DUF285"/>
</dbReference>
<reference evidence="5" key="1">
    <citation type="journal article" date="2013" name="Genome Announc.">
        <title>Draft Genome Sequence of D-Branched-Chain Amino Acid Producer Lactobacillus otakiensis JCM 15040T, Isolated from a Traditional Japanese Pickle.</title>
        <authorList>
            <person name="Doi K."/>
            <person name="Mori K."/>
            <person name="Mutaguchi Y."/>
            <person name="Tashiro K."/>
            <person name="Fujino Y."/>
            <person name="Ohmori T."/>
            <person name="Kuhara S."/>
            <person name="Ohshima T."/>
        </authorList>
    </citation>
    <scope>NUCLEOTIDE SEQUENCE [LARGE SCALE GENOMIC DNA]</scope>
    <source>
        <strain evidence="5">JCM 15040</strain>
    </source>
</reference>
<proteinExistence type="predicted"/>